<dbReference type="EMBL" id="CP060636">
    <property type="protein sequence ID" value="QNM12701.1"/>
    <property type="molecule type" value="Genomic_DNA"/>
</dbReference>
<sequence length="347" mass="39521">MKKIIHVLNTNSFSGAENVAITIIQKINEKTDYISCYASYDGPINVFLNEKKIKHIVFEKLSVKNIKKIIRDEKPDILHCHDFTASVISSLAKGKSNVKIISHLHANPVWIRSINLKTLIYKICLKKISVVLAVSNSIFDEFKFTIENKKMISNPIDIKSIIKESESCHYDDQQEYDILFLGRLESPKDPLRFINIIAELQKKNKNISVAMVGDGKLKSECELLIKKLNLSDNIHLKGFKSNRLAFIKHSKILCVTSVWEGFGLMVIEALALSKPIVASPVGGLLEIINDKCGCFCSTNKEYVDELFNLLSDNDYYNQKVEASKKRGYELDNIKTYIQNLIEIYEKI</sequence>
<keyword evidence="3" id="KW-0808">Transferase</keyword>
<organism evidence="3 4">
    <name type="scientific">[Eubacterium] hominis</name>
    <dbReference type="NCBI Taxonomy" id="2764325"/>
    <lineage>
        <taxon>Bacteria</taxon>
        <taxon>Bacillati</taxon>
        <taxon>Bacillota</taxon>
        <taxon>Erysipelotrichia</taxon>
        <taxon>Erysipelotrichales</taxon>
        <taxon>Erysipelotrichaceae</taxon>
        <taxon>Amedibacillus</taxon>
    </lineage>
</organism>
<feature type="domain" description="Glycosyltransferase subfamily 4-like N-terminal" evidence="2">
    <location>
        <begin position="61"/>
        <end position="158"/>
    </location>
</feature>
<evidence type="ECO:0000313" key="4">
    <source>
        <dbReference type="Proteomes" id="UP000515856"/>
    </source>
</evidence>
<dbReference type="Pfam" id="PF00534">
    <property type="entry name" value="Glycos_transf_1"/>
    <property type="match status" value="1"/>
</dbReference>
<dbReference type="Proteomes" id="UP000515856">
    <property type="component" value="Chromosome"/>
</dbReference>
<dbReference type="KEGG" id="ehn:H9Q80_01745"/>
<gene>
    <name evidence="3" type="ORF">H9Q80_01745</name>
</gene>
<accession>A0A7G9GPG9</accession>
<dbReference type="Pfam" id="PF13439">
    <property type="entry name" value="Glyco_transf_4"/>
    <property type="match status" value="1"/>
</dbReference>
<dbReference type="GO" id="GO:0016757">
    <property type="term" value="F:glycosyltransferase activity"/>
    <property type="evidence" value="ECO:0007669"/>
    <property type="project" value="InterPro"/>
</dbReference>
<dbReference type="RefSeq" id="WP_117455561.1">
    <property type="nucleotide sequence ID" value="NZ_CP060636.1"/>
</dbReference>
<name>A0A7G9GPG9_9FIRM</name>
<dbReference type="InterPro" id="IPR001296">
    <property type="entry name" value="Glyco_trans_1"/>
</dbReference>
<evidence type="ECO:0000313" key="3">
    <source>
        <dbReference type="EMBL" id="QNM12701.1"/>
    </source>
</evidence>
<proteinExistence type="predicted"/>
<evidence type="ECO:0000259" key="2">
    <source>
        <dbReference type="Pfam" id="PF13439"/>
    </source>
</evidence>
<reference evidence="3 4" key="1">
    <citation type="submission" date="2020-08" db="EMBL/GenBank/DDBJ databases">
        <authorList>
            <person name="Liu C."/>
            <person name="Sun Q."/>
        </authorList>
    </citation>
    <scope>NUCLEOTIDE SEQUENCE [LARGE SCALE GENOMIC DNA]</scope>
    <source>
        <strain evidence="3 4">NSJ-61</strain>
    </source>
</reference>
<dbReference type="SUPFAM" id="SSF53756">
    <property type="entry name" value="UDP-Glycosyltransferase/glycogen phosphorylase"/>
    <property type="match status" value="1"/>
</dbReference>
<dbReference type="AlphaFoldDB" id="A0A7G9GPG9"/>
<keyword evidence="4" id="KW-1185">Reference proteome</keyword>
<dbReference type="Gene3D" id="3.40.50.2000">
    <property type="entry name" value="Glycogen Phosphorylase B"/>
    <property type="match status" value="2"/>
</dbReference>
<dbReference type="CDD" id="cd03811">
    <property type="entry name" value="GT4_GT28_WabH-like"/>
    <property type="match status" value="1"/>
</dbReference>
<dbReference type="PANTHER" id="PTHR12526">
    <property type="entry name" value="GLYCOSYLTRANSFERASE"/>
    <property type="match status" value="1"/>
</dbReference>
<dbReference type="InterPro" id="IPR028098">
    <property type="entry name" value="Glyco_trans_4-like_N"/>
</dbReference>
<evidence type="ECO:0000259" key="1">
    <source>
        <dbReference type="Pfam" id="PF00534"/>
    </source>
</evidence>
<feature type="domain" description="Glycosyl transferase family 1" evidence="1">
    <location>
        <begin position="173"/>
        <end position="326"/>
    </location>
</feature>
<protein>
    <submittedName>
        <fullName evidence="3">Glycosyltransferase</fullName>
    </submittedName>
</protein>
<dbReference type="PANTHER" id="PTHR12526:SF630">
    <property type="entry name" value="GLYCOSYLTRANSFERASE"/>
    <property type="match status" value="1"/>
</dbReference>